<name>A0A3G5A4U2_9VIRU</name>
<proteinExistence type="predicted"/>
<dbReference type="EMBL" id="MK072351">
    <property type="protein sequence ID" value="AYV82250.1"/>
    <property type="molecule type" value="Genomic_DNA"/>
</dbReference>
<gene>
    <name evidence="1" type="ORF">Homavirus20_8</name>
</gene>
<organism evidence="1">
    <name type="scientific">Homavirus sp</name>
    <dbReference type="NCBI Taxonomy" id="2487769"/>
    <lineage>
        <taxon>Viruses</taxon>
        <taxon>Varidnaviria</taxon>
        <taxon>Bamfordvirae</taxon>
        <taxon>Nucleocytoviricota</taxon>
        <taxon>Megaviricetes</taxon>
        <taxon>Imitervirales</taxon>
        <taxon>Mimiviridae</taxon>
        <taxon>Klosneuvirinae</taxon>
    </lineage>
</organism>
<accession>A0A3G5A4U2</accession>
<reference evidence="1" key="1">
    <citation type="submission" date="2018-10" db="EMBL/GenBank/DDBJ databases">
        <title>Hidden diversity of soil giant viruses.</title>
        <authorList>
            <person name="Schulz F."/>
            <person name="Alteio L."/>
            <person name="Goudeau D."/>
            <person name="Ryan E.M."/>
            <person name="Malmstrom R.R."/>
            <person name="Blanchard J."/>
            <person name="Woyke T."/>
        </authorList>
    </citation>
    <scope>NUCLEOTIDE SEQUENCE</scope>
    <source>
        <strain evidence="1">HOV1</strain>
    </source>
</reference>
<evidence type="ECO:0000313" key="1">
    <source>
        <dbReference type="EMBL" id="AYV82250.1"/>
    </source>
</evidence>
<sequence>MTDIFNKFFDKIPVECYFKSHPGVRTPWEKIECNPYDVNRLLKESIKYVSKDGDRYIRMYAQNGRVFYTTIKSNNTIVFGSDYVDMLFGEFDFSKYKVIFKENDK</sequence>
<protein>
    <submittedName>
        <fullName evidence="1">Uncharacterized protein</fullName>
    </submittedName>
</protein>